<dbReference type="Proteomes" id="UP000673375">
    <property type="component" value="Unassembled WGS sequence"/>
</dbReference>
<reference evidence="2 3" key="1">
    <citation type="submission" date="2020-12" db="EMBL/GenBank/DDBJ databases">
        <title>Vagococcus allomyrinae sp. nov. and Enterococcus lavae sp. nov., isolated from the larvae of Allomyrina dichotoma.</title>
        <authorList>
            <person name="Lee S.D."/>
        </authorList>
    </citation>
    <scope>NUCLEOTIDE SEQUENCE [LARGE SCALE GENOMIC DNA]</scope>
    <source>
        <strain evidence="2 3">BWM-S5</strain>
    </source>
</reference>
<dbReference type="EMBL" id="JAEDXU010000001">
    <property type="protein sequence ID" value="MBP1045220.1"/>
    <property type="molecule type" value="Genomic_DNA"/>
</dbReference>
<keyword evidence="3" id="KW-1185">Reference proteome</keyword>
<gene>
    <name evidence="2" type="ORF">I6N96_02940</name>
</gene>
<proteinExistence type="predicted"/>
<organism evidence="2 3">
    <name type="scientific">Enterococcus larvae</name>
    <dbReference type="NCBI Taxonomy" id="2794352"/>
    <lineage>
        <taxon>Bacteria</taxon>
        <taxon>Bacillati</taxon>
        <taxon>Bacillota</taxon>
        <taxon>Bacilli</taxon>
        <taxon>Lactobacillales</taxon>
        <taxon>Enterococcaceae</taxon>
        <taxon>Enterococcus</taxon>
    </lineage>
</organism>
<evidence type="ECO:0000256" key="1">
    <source>
        <dbReference type="SAM" id="Phobius"/>
    </source>
</evidence>
<dbReference type="RefSeq" id="WP_209555998.1">
    <property type="nucleotide sequence ID" value="NZ_JAEDXU010000001.1"/>
</dbReference>
<accession>A0ABS4CGS4</accession>
<sequence>MLKRSLRFKGYVFAESLIALSMLTTVIGGLLSANSFLFGKATALNERLAMRRVLYEEVRYYERYEGASEQRITREGKHYVVMIIQNENKLIKAEIRNEAETFIIELK</sequence>
<keyword evidence="1" id="KW-0472">Membrane</keyword>
<keyword evidence="1" id="KW-0812">Transmembrane</keyword>
<keyword evidence="1" id="KW-1133">Transmembrane helix</keyword>
<comment type="caution">
    <text evidence="2">The sequence shown here is derived from an EMBL/GenBank/DDBJ whole genome shotgun (WGS) entry which is preliminary data.</text>
</comment>
<feature type="transmembrane region" description="Helical" evidence="1">
    <location>
        <begin position="12"/>
        <end position="31"/>
    </location>
</feature>
<evidence type="ECO:0000313" key="3">
    <source>
        <dbReference type="Proteomes" id="UP000673375"/>
    </source>
</evidence>
<evidence type="ECO:0000313" key="2">
    <source>
        <dbReference type="EMBL" id="MBP1045220.1"/>
    </source>
</evidence>
<name>A0ABS4CGS4_9ENTE</name>
<protein>
    <submittedName>
        <fullName evidence="2">Type II secretion system protein</fullName>
    </submittedName>
</protein>